<dbReference type="EMBL" id="BJWL01000024">
    <property type="protein sequence ID" value="GFZ14512.1"/>
    <property type="molecule type" value="Genomic_DNA"/>
</dbReference>
<accession>A0A7J0GUP4</accession>
<reference evidence="1 2" key="1">
    <citation type="submission" date="2019-07" db="EMBL/GenBank/DDBJ databases">
        <title>De Novo Assembly of kiwifruit Actinidia rufa.</title>
        <authorList>
            <person name="Sugita-Konishi S."/>
            <person name="Sato K."/>
            <person name="Mori E."/>
            <person name="Abe Y."/>
            <person name="Kisaki G."/>
            <person name="Hamano K."/>
            <person name="Suezawa K."/>
            <person name="Otani M."/>
            <person name="Fukuda T."/>
            <person name="Manabe T."/>
            <person name="Gomi K."/>
            <person name="Tabuchi M."/>
            <person name="Akimitsu K."/>
            <person name="Kataoka I."/>
        </authorList>
    </citation>
    <scope>NUCLEOTIDE SEQUENCE [LARGE SCALE GENOMIC DNA]</scope>
    <source>
        <strain evidence="2">cv. Fuchu</strain>
    </source>
</reference>
<keyword evidence="2" id="KW-1185">Reference proteome</keyword>
<dbReference type="Proteomes" id="UP000585474">
    <property type="component" value="Unassembled WGS sequence"/>
</dbReference>
<gene>
    <name evidence="1" type="ORF">Acr_24g0007020</name>
</gene>
<proteinExistence type="predicted"/>
<organism evidence="1 2">
    <name type="scientific">Actinidia rufa</name>
    <dbReference type="NCBI Taxonomy" id="165716"/>
    <lineage>
        <taxon>Eukaryota</taxon>
        <taxon>Viridiplantae</taxon>
        <taxon>Streptophyta</taxon>
        <taxon>Embryophyta</taxon>
        <taxon>Tracheophyta</taxon>
        <taxon>Spermatophyta</taxon>
        <taxon>Magnoliopsida</taxon>
        <taxon>eudicotyledons</taxon>
        <taxon>Gunneridae</taxon>
        <taxon>Pentapetalae</taxon>
        <taxon>asterids</taxon>
        <taxon>Ericales</taxon>
        <taxon>Actinidiaceae</taxon>
        <taxon>Actinidia</taxon>
    </lineage>
</organism>
<protein>
    <submittedName>
        <fullName evidence="1">Uncharacterized protein</fullName>
    </submittedName>
</protein>
<evidence type="ECO:0000313" key="2">
    <source>
        <dbReference type="Proteomes" id="UP000585474"/>
    </source>
</evidence>
<sequence>MRSVLSEDGSDQHCDNYGLIAVVSESESLSSIPFGPLARRLANVKSCFPSLPVMLPLVGGKDVVVWDEKTEKEEINLSG</sequence>
<comment type="caution">
    <text evidence="1">The sequence shown here is derived from an EMBL/GenBank/DDBJ whole genome shotgun (WGS) entry which is preliminary data.</text>
</comment>
<dbReference type="AlphaFoldDB" id="A0A7J0GUP4"/>
<dbReference type="OrthoDB" id="10576276at2759"/>
<name>A0A7J0GUP4_9ERIC</name>
<evidence type="ECO:0000313" key="1">
    <source>
        <dbReference type="EMBL" id="GFZ14512.1"/>
    </source>
</evidence>